<dbReference type="InterPro" id="IPR051310">
    <property type="entry name" value="MCP_chemotaxis"/>
</dbReference>
<dbReference type="SUPFAM" id="SSF58104">
    <property type="entry name" value="Methyl-accepting chemotaxis protein (MCP) signaling domain"/>
    <property type="match status" value="1"/>
</dbReference>
<evidence type="ECO:0000259" key="13">
    <source>
        <dbReference type="PROSITE" id="PS50111"/>
    </source>
</evidence>
<dbReference type="FunFam" id="1.10.287.950:FF:000001">
    <property type="entry name" value="Methyl-accepting chemotaxis sensory transducer"/>
    <property type="match status" value="1"/>
</dbReference>
<dbReference type="PROSITE" id="PS50885">
    <property type="entry name" value="HAMP"/>
    <property type="match status" value="1"/>
</dbReference>
<dbReference type="Proteomes" id="UP000566711">
    <property type="component" value="Unassembled WGS sequence"/>
</dbReference>
<evidence type="ECO:0000259" key="14">
    <source>
        <dbReference type="PROSITE" id="PS50112"/>
    </source>
</evidence>
<dbReference type="SMART" id="SM00283">
    <property type="entry name" value="MA"/>
    <property type="match status" value="1"/>
</dbReference>
<keyword evidence="6 12" id="KW-0812">Transmembrane</keyword>
<evidence type="ECO:0000256" key="8">
    <source>
        <dbReference type="ARBA" id="ARBA00023136"/>
    </source>
</evidence>
<keyword evidence="10" id="KW-0807">Transducer</keyword>
<dbReference type="GO" id="GO:0005886">
    <property type="term" value="C:plasma membrane"/>
    <property type="evidence" value="ECO:0007669"/>
    <property type="project" value="UniProtKB-SubCell"/>
</dbReference>
<dbReference type="CDD" id="cd06225">
    <property type="entry name" value="HAMP"/>
    <property type="match status" value="1"/>
</dbReference>
<dbReference type="GO" id="GO:0004888">
    <property type="term" value="F:transmembrane signaling receptor activity"/>
    <property type="evidence" value="ECO:0007669"/>
    <property type="project" value="InterPro"/>
</dbReference>
<evidence type="ECO:0000256" key="6">
    <source>
        <dbReference type="ARBA" id="ARBA00022692"/>
    </source>
</evidence>
<dbReference type="InterPro" id="IPR000014">
    <property type="entry name" value="PAS"/>
</dbReference>
<keyword evidence="17" id="KW-1185">Reference proteome</keyword>
<dbReference type="PANTHER" id="PTHR43531:SF7">
    <property type="entry name" value="AEROTAXIS RECEPTOR"/>
    <property type="match status" value="1"/>
</dbReference>
<proteinExistence type="inferred from homology"/>
<dbReference type="InterPro" id="IPR003660">
    <property type="entry name" value="HAMP_dom"/>
</dbReference>
<evidence type="ECO:0000256" key="2">
    <source>
        <dbReference type="ARBA" id="ARBA00022475"/>
    </source>
</evidence>
<protein>
    <submittedName>
        <fullName evidence="16">PAS domain-containing protein</fullName>
    </submittedName>
</protein>
<dbReference type="InterPro" id="IPR035965">
    <property type="entry name" value="PAS-like_dom_sf"/>
</dbReference>
<sequence length="569" mass="60491">MRKNLPITNIEYEMADGKPIVSKTDLKGKITYINPYFVEVSGFTEEELIGAPHNLVRHPEMPPEAFADLWQTLKAGLPWTGMVKNRRKNGDYYWVVANVTPVLENGRVTGYMSIRSKPSRDQITSADRVYREIVAGNPNRVAVKQGQVVRTGLAGTAREWNELSIQTRFNVGLIFLATLIAAMGGIGLLTQPGIVASWTAGLAITGITVALVLGLALRATVTVPLRQATTAARALAGGDLTGTVDVSRGDDMGQLLRALQQINVNMMAIIGGVRANVDAMGAATRDIAEGNLNLSSRTEAQASSLEETASSMEEFSSTVRQNADNARLASELVATTSIIATKGGQSVAEVRTTMGDISTSASKIVDIIALIDGIAFQTNILALNAAVEAARAGEQGRGFAVVATEVRNLAQRSAAAAKEIKDLIHDSVSKVELGNRLVGNAGETMSEIIQSVQRVAGIMGEIASASHEQSDGIEQVNQAVTDMDEGTQQNAALVEQAAAAAASLDEQAVQLSRAVSVFHVHHQAGTATRSEVVALAGRERAVSRDEVSSPRRLTKAVSTRTSSDEWQKI</sequence>
<evidence type="ECO:0000256" key="4">
    <source>
        <dbReference type="ARBA" id="ARBA00022500"/>
    </source>
</evidence>
<keyword evidence="5" id="KW-0997">Cell inner membrane</keyword>
<dbReference type="InterPro" id="IPR001610">
    <property type="entry name" value="PAC"/>
</dbReference>
<dbReference type="Gene3D" id="1.10.287.950">
    <property type="entry name" value="Methyl-accepting chemotaxis protein"/>
    <property type="match status" value="1"/>
</dbReference>
<dbReference type="EMBL" id="JACEZS010000001">
    <property type="protein sequence ID" value="MBA5604274.1"/>
    <property type="molecule type" value="Genomic_DNA"/>
</dbReference>
<dbReference type="PROSITE" id="PS50112">
    <property type="entry name" value="PAS"/>
    <property type="match status" value="1"/>
</dbReference>
<dbReference type="Pfam" id="PF08447">
    <property type="entry name" value="PAS_3"/>
    <property type="match status" value="1"/>
</dbReference>
<dbReference type="NCBIfam" id="TIGR00229">
    <property type="entry name" value="sensory_box"/>
    <property type="match status" value="1"/>
</dbReference>
<dbReference type="AlphaFoldDB" id="A0A7W2EE77"/>
<comment type="subcellular location">
    <subcellularLocation>
        <location evidence="1">Cell inner membrane</location>
        <topology evidence="1">Multi-pass membrane protein</topology>
    </subcellularLocation>
</comment>
<comment type="similarity">
    <text evidence="9">Belongs to the methyl-accepting chemotaxis (MCP) protein family.</text>
</comment>
<evidence type="ECO:0000259" key="15">
    <source>
        <dbReference type="PROSITE" id="PS50885"/>
    </source>
</evidence>
<dbReference type="InterPro" id="IPR004089">
    <property type="entry name" value="MCPsignal_dom"/>
</dbReference>
<evidence type="ECO:0000313" key="16">
    <source>
        <dbReference type="EMBL" id="MBA5604274.1"/>
    </source>
</evidence>
<feature type="domain" description="HAMP" evidence="15">
    <location>
        <begin position="219"/>
        <end position="271"/>
    </location>
</feature>
<dbReference type="PROSITE" id="PS50111">
    <property type="entry name" value="CHEMOTAXIS_TRANSDUC_2"/>
    <property type="match status" value="1"/>
</dbReference>
<evidence type="ECO:0000256" key="11">
    <source>
        <dbReference type="SAM" id="MobiDB-lite"/>
    </source>
</evidence>
<dbReference type="PRINTS" id="PR00260">
    <property type="entry name" value="CHEMTRNSDUCR"/>
</dbReference>
<evidence type="ECO:0000256" key="12">
    <source>
        <dbReference type="SAM" id="Phobius"/>
    </source>
</evidence>
<evidence type="ECO:0000256" key="10">
    <source>
        <dbReference type="PROSITE-ProRule" id="PRU00284"/>
    </source>
</evidence>
<feature type="domain" description="Methyl-accepting transducer" evidence="13">
    <location>
        <begin position="276"/>
        <end position="505"/>
    </location>
</feature>
<reference evidence="16 17" key="1">
    <citation type="submission" date="2020-07" db="EMBL/GenBank/DDBJ databases">
        <title>Novel species isolated from subtropical streams in China.</title>
        <authorList>
            <person name="Lu H."/>
        </authorList>
    </citation>
    <scope>NUCLEOTIDE SEQUENCE [LARGE SCALE GENOMIC DNA]</scope>
    <source>
        <strain evidence="16 17">FT3S</strain>
    </source>
</reference>
<keyword evidence="7 12" id="KW-1133">Transmembrane helix</keyword>
<dbReference type="Gene3D" id="3.30.450.20">
    <property type="entry name" value="PAS domain"/>
    <property type="match status" value="1"/>
</dbReference>
<dbReference type="FunFam" id="3.30.450.20:FF:000046">
    <property type="entry name" value="Aerotaxis sensor receptor"/>
    <property type="match status" value="1"/>
</dbReference>
<feature type="region of interest" description="Disordered" evidence="11">
    <location>
        <begin position="543"/>
        <end position="569"/>
    </location>
</feature>
<evidence type="ECO:0000256" key="7">
    <source>
        <dbReference type="ARBA" id="ARBA00022989"/>
    </source>
</evidence>
<organism evidence="16 17">
    <name type="scientific">Rugamonas fusca</name>
    <dbReference type="NCBI Taxonomy" id="2758568"/>
    <lineage>
        <taxon>Bacteria</taxon>
        <taxon>Pseudomonadati</taxon>
        <taxon>Pseudomonadota</taxon>
        <taxon>Betaproteobacteria</taxon>
        <taxon>Burkholderiales</taxon>
        <taxon>Oxalobacteraceae</taxon>
        <taxon>Telluria group</taxon>
        <taxon>Rugamonas</taxon>
    </lineage>
</organism>
<comment type="caution">
    <text evidence="16">The sequence shown here is derived from an EMBL/GenBank/DDBJ whole genome shotgun (WGS) entry which is preliminary data.</text>
</comment>
<name>A0A7W2EE77_9BURK</name>
<dbReference type="Pfam" id="PF00015">
    <property type="entry name" value="MCPsignal"/>
    <property type="match status" value="1"/>
</dbReference>
<evidence type="ECO:0000313" key="17">
    <source>
        <dbReference type="Proteomes" id="UP000566711"/>
    </source>
</evidence>
<keyword evidence="8 12" id="KW-0472">Membrane</keyword>
<dbReference type="PANTHER" id="PTHR43531">
    <property type="entry name" value="PROTEIN ICFG"/>
    <property type="match status" value="1"/>
</dbReference>
<gene>
    <name evidence="16" type="ORF">H3H36_02725</name>
</gene>
<dbReference type="CDD" id="cd11386">
    <property type="entry name" value="MCP_signal"/>
    <property type="match status" value="1"/>
</dbReference>
<dbReference type="SUPFAM" id="SSF55785">
    <property type="entry name" value="PYP-like sensor domain (PAS domain)"/>
    <property type="match status" value="1"/>
</dbReference>
<evidence type="ECO:0000256" key="9">
    <source>
        <dbReference type="ARBA" id="ARBA00029447"/>
    </source>
</evidence>
<dbReference type="RefSeq" id="WP_182213696.1">
    <property type="nucleotide sequence ID" value="NZ_JACEZS010000001.1"/>
</dbReference>
<dbReference type="GO" id="GO:0052131">
    <property type="term" value="P:positive aerotaxis"/>
    <property type="evidence" value="ECO:0007669"/>
    <property type="project" value="UniProtKB-ARBA"/>
</dbReference>
<dbReference type="Pfam" id="PF00672">
    <property type="entry name" value="HAMP"/>
    <property type="match status" value="1"/>
</dbReference>
<dbReference type="InterPro" id="IPR004090">
    <property type="entry name" value="Chemotax_Me-accpt_rcpt"/>
</dbReference>
<feature type="domain" description="PAS" evidence="14">
    <location>
        <begin position="25"/>
        <end position="76"/>
    </location>
</feature>
<dbReference type="SMART" id="SM00304">
    <property type="entry name" value="HAMP"/>
    <property type="match status" value="1"/>
</dbReference>
<keyword evidence="2" id="KW-1003">Cell membrane</keyword>
<dbReference type="CDD" id="cd00130">
    <property type="entry name" value="PAS"/>
    <property type="match status" value="1"/>
</dbReference>
<evidence type="ECO:0000256" key="5">
    <source>
        <dbReference type="ARBA" id="ARBA00022519"/>
    </source>
</evidence>
<feature type="transmembrane region" description="Helical" evidence="12">
    <location>
        <begin position="169"/>
        <end position="189"/>
    </location>
</feature>
<evidence type="ECO:0000256" key="3">
    <source>
        <dbReference type="ARBA" id="ARBA00022481"/>
    </source>
</evidence>
<dbReference type="SMART" id="SM00086">
    <property type="entry name" value="PAC"/>
    <property type="match status" value="1"/>
</dbReference>
<evidence type="ECO:0000256" key="1">
    <source>
        <dbReference type="ARBA" id="ARBA00004429"/>
    </source>
</evidence>
<keyword evidence="3" id="KW-0488">Methylation</keyword>
<accession>A0A7W2EE77</accession>
<dbReference type="GO" id="GO:0007165">
    <property type="term" value="P:signal transduction"/>
    <property type="evidence" value="ECO:0007669"/>
    <property type="project" value="UniProtKB-KW"/>
</dbReference>
<dbReference type="InterPro" id="IPR013655">
    <property type="entry name" value="PAS_fold_3"/>
</dbReference>
<feature type="transmembrane region" description="Helical" evidence="12">
    <location>
        <begin position="195"/>
        <end position="217"/>
    </location>
</feature>
<keyword evidence="4" id="KW-0145">Chemotaxis</keyword>